<sequence length="277" mass="30004">MAENEDVSEDLYWRTGVSEVEPENVSIRGYDLEDLIGLPFGAMAFLLIRSRLPTPAETKVFDALLTGVLDYGLQKPGTAAARYVVSSNPNMQAGLATAALAAGDFSLAPENAARFIQERHREFIEAGSGDLEAFARSVVEDADRTRLRIPGFGHPVFKGVDPRGAKLKKIAQEAGLWGEPARLYEAIHAEFIKNPKRSHFPINDVGILAAISIAIGLSPEESTAMAIIGTLPGVTAHISEELNARKPVRVIPPKDTYTSISRRDVVADLKDAGWDCP</sequence>
<comment type="similarity">
    <text evidence="2 5">Belongs to the citrate synthase family.</text>
</comment>
<evidence type="ECO:0000256" key="3">
    <source>
        <dbReference type="ARBA" id="ARBA00012972"/>
    </source>
</evidence>
<organism evidence="6 7">
    <name type="scientific">Rothia santali</name>
    <dbReference type="NCBI Taxonomy" id="2949643"/>
    <lineage>
        <taxon>Bacteria</taxon>
        <taxon>Bacillati</taxon>
        <taxon>Actinomycetota</taxon>
        <taxon>Actinomycetes</taxon>
        <taxon>Micrococcales</taxon>
        <taxon>Micrococcaceae</taxon>
        <taxon>Rothia</taxon>
    </lineage>
</organism>
<dbReference type="InterPro" id="IPR016143">
    <property type="entry name" value="Citrate_synth-like_sm_a-sub"/>
</dbReference>
<dbReference type="EMBL" id="JANAFB010000043">
    <property type="protein sequence ID" value="MCP3426942.1"/>
    <property type="molecule type" value="Genomic_DNA"/>
</dbReference>
<evidence type="ECO:0000256" key="4">
    <source>
        <dbReference type="ARBA" id="ARBA00022679"/>
    </source>
</evidence>
<keyword evidence="7" id="KW-1185">Reference proteome</keyword>
<dbReference type="AlphaFoldDB" id="A0A9X2HFT6"/>
<dbReference type="GO" id="GO:0016829">
    <property type="term" value="F:lyase activity"/>
    <property type="evidence" value="ECO:0007669"/>
    <property type="project" value="UniProtKB-KW"/>
</dbReference>
<comment type="pathway">
    <text evidence="1">Carbohydrate metabolism; tricarboxylic acid cycle.</text>
</comment>
<dbReference type="PANTHER" id="PTHR11739">
    <property type="entry name" value="CITRATE SYNTHASE"/>
    <property type="match status" value="1"/>
</dbReference>
<comment type="caution">
    <text evidence="6">The sequence shown here is derived from an EMBL/GenBank/DDBJ whole genome shotgun (WGS) entry which is preliminary data.</text>
</comment>
<dbReference type="InterPro" id="IPR016142">
    <property type="entry name" value="Citrate_synth-like_lrg_a-sub"/>
</dbReference>
<gene>
    <name evidence="6" type="ORF">NBM05_13225</name>
</gene>
<evidence type="ECO:0000256" key="1">
    <source>
        <dbReference type="ARBA" id="ARBA00005163"/>
    </source>
</evidence>
<dbReference type="Gene3D" id="1.10.580.10">
    <property type="entry name" value="Citrate Synthase, domain 1"/>
    <property type="match status" value="1"/>
</dbReference>
<name>A0A9X2HFT6_9MICC</name>
<keyword evidence="6" id="KW-0456">Lyase</keyword>
<dbReference type="InterPro" id="IPR036969">
    <property type="entry name" value="Citrate_synthase_sf"/>
</dbReference>
<keyword evidence="4 5" id="KW-0808">Transferase</keyword>
<dbReference type="PROSITE" id="PS00480">
    <property type="entry name" value="CITRATE_SYNTHASE"/>
    <property type="match status" value="1"/>
</dbReference>
<dbReference type="PANTHER" id="PTHR11739:SF4">
    <property type="entry name" value="CITRATE SYNTHASE, PEROXISOMAL"/>
    <property type="match status" value="1"/>
</dbReference>
<evidence type="ECO:0000256" key="5">
    <source>
        <dbReference type="RuleBase" id="RU003406"/>
    </source>
</evidence>
<proteinExistence type="inferred from homology"/>
<dbReference type="GO" id="GO:0036440">
    <property type="term" value="F:citrate synthase activity"/>
    <property type="evidence" value="ECO:0007669"/>
    <property type="project" value="UniProtKB-EC"/>
</dbReference>
<dbReference type="EC" id="2.3.3.16" evidence="3"/>
<dbReference type="GO" id="GO:0005975">
    <property type="term" value="P:carbohydrate metabolic process"/>
    <property type="evidence" value="ECO:0007669"/>
    <property type="project" value="TreeGrafter"/>
</dbReference>
<dbReference type="Gene3D" id="1.10.230.10">
    <property type="entry name" value="Cytochrome P450-Terp, domain 2"/>
    <property type="match status" value="1"/>
</dbReference>
<dbReference type="GO" id="GO:0006099">
    <property type="term" value="P:tricarboxylic acid cycle"/>
    <property type="evidence" value="ECO:0007669"/>
    <property type="project" value="TreeGrafter"/>
</dbReference>
<dbReference type="InterPro" id="IPR002020">
    <property type="entry name" value="Citrate_synthase"/>
</dbReference>
<dbReference type="NCBIfam" id="NF004869">
    <property type="entry name" value="PRK06224.1-6"/>
    <property type="match status" value="1"/>
</dbReference>
<evidence type="ECO:0000313" key="7">
    <source>
        <dbReference type="Proteomes" id="UP001139502"/>
    </source>
</evidence>
<protein>
    <recommendedName>
        <fullName evidence="3">citrate synthase (unknown stereospecificity)</fullName>
        <ecNumber evidence="3">2.3.3.16</ecNumber>
    </recommendedName>
</protein>
<reference evidence="6" key="1">
    <citation type="submission" date="2022-06" db="EMBL/GenBank/DDBJ databases">
        <title>Rothia sp. isolated from sandalwood seedling.</title>
        <authorList>
            <person name="Tuikhar N."/>
            <person name="Kirdat K."/>
            <person name="Thorat V."/>
            <person name="Swetha P."/>
            <person name="Padma S."/>
            <person name="Sundararaj R."/>
            <person name="Yadav A."/>
        </authorList>
    </citation>
    <scope>NUCLEOTIDE SEQUENCE</scope>
    <source>
        <strain evidence="6">AR01</strain>
    </source>
</reference>
<dbReference type="Proteomes" id="UP001139502">
    <property type="component" value="Unassembled WGS sequence"/>
</dbReference>
<evidence type="ECO:0000313" key="6">
    <source>
        <dbReference type="EMBL" id="MCP3426942.1"/>
    </source>
</evidence>
<dbReference type="GO" id="GO:0005829">
    <property type="term" value="C:cytosol"/>
    <property type="evidence" value="ECO:0007669"/>
    <property type="project" value="TreeGrafter"/>
</dbReference>
<dbReference type="Pfam" id="PF00285">
    <property type="entry name" value="Citrate_synt"/>
    <property type="match status" value="1"/>
</dbReference>
<dbReference type="SUPFAM" id="SSF48256">
    <property type="entry name" value="Citrate synthase"/>
    <property type="match status" value="1"/>
</dbReference>
<dbReference type="InterPro" id="IPR019810">
    <property type="entry name" value="Citrate_synthase_AS"/>
</dbReference>
<dbReference type="CDD" id="cd06100">
    <property type="entry name" value="CCL_ACL-C"/>
    <property type="match status" value="1"/>
</dbReference>
<accession>A0A9X2HFT6</accession>
<dbReference type="RefSeq" id="WP_254168372.1">
    <property type="nucleotide sequence ID" value="NZ_JANAFB010000043.1"/>
</dbReference>
<evidence type="ECO:0000256" key="2">
    <source>
        <dbReference type="ARBA" id="ARBA00010566"/>
    </source>
</evidence>